<dbReference type="Pfam" id="PF08603">
    <property type="entry name" value="CAP_C"/>
    <property type="match status" value="1"/>
</dbReference>
<dbReference type="InterPro" id="IPR018106">
    <property type="entry name" value="CAP_CS_N"/>
</dbReference>
<dbReference type="AlphaFoldDB" id="A0A316U8Q6"/>
<dbReference type="GO" id="GO:0005737">
    <property type="term" value="C:cytoplasm"/>
    <property type="evidence" value="ECO:0007669"/>
    <property type="project" value="TreeGrafter"/>
</dbReference>
<dbReference type="PROSITE" id="PS51329">
    <property type="entry name" value="C_CAP_COFACTOR_C"/>
    <property type="match status" value="1"/>
</dbReference>
<accession>A0A316U8Q6</accession>
<dbReference type="InterPro" id="IPR053950">
    <property type="entry name" value="CAP_N"/>
</dbReference>
<evidence type="ECO:0000313" key="8">
    <source>
        <dbReference type="Proteomes" id="UP000245942"/>
    </source>
</evidence>
<evidence type="ECO:0000259" key="6">
    <source>
        <dbReference type="PROSITE" id="PS51329"/>
    </source>
</evidence>
<gene>
    <name evidence="7" type="ORF">BCV69DRAFT_282358</name>
</gene>
<comment type="similarity">
    <text evidence="1 4">Belongs to the CAP family.</text>
</comment>
<dbReference type="Pfam" id="PF21938">
    <property type="entry name" value="CAP_N"/>
    <property type="match status" value="1"/>
</dbReference>
<dbReference type="InterPro" id="IPR001837">
    <property type="entry name" value="Adenylate_cyclase-assoc_CAP"/>
</dbReference>
<sequence length="542" mass="56269">MSGQAINSIATIIKRLEAATSRLEDVAAAQLSGSSQGGSSATAGLAPGTGAAGTTGTRTRSGTTTSIDSAVAGGLVASPSTSTAASDPPAVTAWDDYLDHSLQEYTSLSEQIGGLVAQQATHVVATFKAQRDLIKLAAHSAKPAEGTSSPVFAKLLKPLQEELIKVGELREKNRGEKVLFNHLSAVSEGIPAVGWVAVEPKPGPFVSEMKDSAQFYTNRVIKDFKEKDRSHVEWCRSFIKILEVLKEYIMKHHTTGLAWNPKGGDAASYVDASSTSSVPPPPPAPPADVPAPPPPPPADFGSGSGAATPAAPAGGMNALFSQLNKGEGVTSGLKKVDASQMTHKNPALRGTGEVPSAGAGAKPSPPAAGSKPAALRPKKAAKTALEGNKWNVENHEDNRSIVIDATELNHTVNIFNCKNCVIQVKGKINAVSMVSCQKTSLLLDTLVSSLELTSSPSFTIQILGLTPMIILDSCDSGQIYLSQQGVERSELVVSKCSAINVSVPKVGGEEGEFTEVALPEQIKFNFGTGGVGLKSEVVAHTG</sequence>
<organism evidence="7 8">
    <name type="scientific">Pseudomicrostroma glucosiphilum</name>
    <dbReference type="NCBI Taxonomy" id="1684307"/>
    <lineage>
        <taxon>Eukaryota</taxon>
        <taxon>Fungi</taxon>
        <taxon>Dikarya</taxon>
        <taxon>Basidiomycota</taxon>
        <taxon>Ustilaginomycotina</taxon>
        <taxon>Exobasidiomycetes</taxon>
        <taxon>Microstromatales</taxon>
        <taxon>Microstromatales incertae sedis</taxon>
        <taxon>Pseudomicrostroma</taxon>
    </lineage>
</organism>
<dbReference type="SUPFAM" id="SSF101278">
    <property type="entry name" value="N-terminal domain of adenylylcyclase associated protein, CAP"/>
    <property type="match status" value="1"/>
</dbReference>
<dbReference type="InterPro" id="IPR006599">
    <property type="entry name" value="CARP_motif"/>
</dbReference>
<keyword evidence="8" id="KW-1185">Reference proteome</keyword>
<dbReference type="InterPro" id="IPR036222">
    <property type="entry name" value="CAP_N_sf"/>
</dbReference>
<evidence type="ECO:0000313" key="7">
    <source>
        <dbReference type="EMBL" id="PWN21640.1"/>
    </source>
</evidence>
<dbReference type="InterPro" id="IPR036223">
    <property type="entry name" value="CAP_C_sf"/>
</dbReference>
<evidence type="ECO:0000256" key="1">
    <source>
        <dbReference type="ARBA" id="ARBA00007659"/>
    </source>
</evidence>
<feature type="region of interest" description="Disordered" evidence="5">
    <location>
        <begin position="256"/>
        <end position="313"/>
    </location>
</feature>
<dbReference type="PROSITE" id="PS01088">
    <property type="entry name" value="CAP_1"/>
    <property type="match status" value="1"/>
</dbReference>
<evidence type="ECO:0000256" key="2">
    <source>
        <dbReference type="ARBA" id="ARBA00054756"/>
    </source>
</evidence>
<dbReference type="GeneID" id="37014065"/>
<dbReference type="InterPro" id="IPR013992">
    <property type="entry name" value="Adenylate_cyclase-assoc_CAP_N"/>
</dbReference>
<dbReference type="GO" id="GO:0019933">
    <property type="term" value="P:cAMP-mediated signaling"/>
    <property type="evidence" value="ECO:0007669"/>
    <property type="project" value="TreeGrafter"/>
</dbReference>
<protein>
    <recommendedName>
        <fullName evidence="3 4">Adenylyl cyclase-associated protein</fullName>
    </recommendedName>
</protein>
<feature type="region of interest" description="Disordered" evidence="5">
    <location>
        <begin position="31"/>
        <end position="65"/>
    </location>
</feature>
<dbReference type="Gene3D" id="1.25.40.330">
    <property type="entry name" value="Adenylate cyclase-associated CAP, N-terminal domain"/>
    <property type="match status" value="1"/>
</dbReference>
<dbReference type="GO" id="GO:0003779">
    <property type="term" value="F:actin binding"/>
    <property type="evidence" value="ECO:0007669"/>
    <property type="project" value="InterPro"/>
</dbReference>
<feature type="compositionally biased region" description="Low complexity" evidence="5">
    <location>
        <begin position="299"/>
        <end position="313"/>
    </location>
</feature>
<dbReference type="PANTHER" id="PTHR10652:SF0">
    <property type="entry name" value="ADENYLYL CYCLASE-ASSOCIATED PROTEIN"/>
    <property type="match status" value="1"/>
</dbReference>
<dbReference type="Gene3D" id="2.160.20.70">
    <property type="match status" value="1"/>
</dbReference>
<evidence type="ECO:0000256" key="3">
    <source>
        <dbReference type="ARBA" id="ARBA00072052"/>
    </source>
</evidence>
<dbReference type="Pfam" id="PF01213">
    <property type="entry name" value="CAP_N-CM"/>
    <property type="match status" value="1"/>
</dbReference>
<dbReference type="Proteomes" id="UP000245942">
    <property type="component" value="Unassembled WGS sequence"/>
</dbReference>
<dbReference type="OrthoDB" id="77251at2759"/>
<dbReference type="SUPFAM" id="SSF69340">
    <property type="entry name" value="C-terminal domain of adenylylcyclase associated protein"/>
    <property type="match status" value="1"/>
</dbReference>
<proteinExistence type="inferred from homology"/>
<dbReference type="SMART" id="SM00673">
    <property type="entry name" value="CARP"/>
    <property type="match status" value="2"/>
</dbReference>
<feature type="domain" description="C-CAP/cofactor C-like" evidence="6">
    <location>
        <begin position="377"/>
        <end position="518"/>
    </location>
</feature>
<dbReference type="RefSeq" id="XP_025348800.1">
    <property type="nucleotide sequence ID" value="XM_025492331.1"/>
</dbReference>
<dbReference type="InterPro" id="IPR017901">
    <property type="entry name" value="C-CAP_CF_C-like"/>
</dbReference>
<dbReference type="InterPro" id="IPR013912">
    <property type="entry name" value="Adenylate_cyclase-assoc_CAP_C"/>
</dbReference>
<feature type="compositionally biased region" description="Pro residues" evidence="5">
    <location>
        <begin position="278"/>
        <end position="298"/>
    </location>
</feature>
<comment type="function">
    <text evidence="2">The N-terminal domain binds to adenylyl cyclase, thereby enabling adenylyl cyclase to be activated by upstream regulatory signals, such as Ras. The C-terminal domain is required for normal cellular morphology and growth control.</text>
</comment>
<feature type="compositionally biased region" description="Low complexity" evidence="5">
    <location>
        <begin position="355"/>
        <end position="374"/>
    </location>
</feature>
<dbReference type="PANTHER" id="PTHR10652">
    <property type="entry name" value="ADENYLYL CYCLASE-ASSOCIATED PROTEIN"/>
    <property type="match status" value="1"/>
</dbReference>
<dbReference type="GO" id="GO:0008179">
    <property type="term" value="F:adenylate cyclase binding"/>
    <property type="evidence" value="ECO:0007669"/>
    <property type="project" value="TreeGrafter"/>
</dbReference>
<dbReference type="EMBL" id="KZ819325">
    <property type="protein sequence ID" value="PWN21640.1"/>
    <property type="molecule type" value="Genomic_DNA"/>
</dbReference>
<dbReference type="FunFam" id="1.25.40.330:FF:000001">
    <property type="entry name" value="Adenylyl cyclase-associated protein"/>
    <property type="match status" value="1"/>
</dbReference>
<dbReference type="GO" id="GO:0007015">
    <property type="term" value="P:actin filament organization"/>
    <property type="evidence" value="ECO:0007669"/>
    <property type="project" value="TreeGrafter"/>
</dbReference>
<evidence type="ECO:0000256" key="5">
    <source>
        <dbReference type="SAM" id="MobiDB-lite"/>
    </source>
</evidence>
<reference evidence="7 8" key="1">
    <citation type="journal article" date="2018" name="Mol. Biol. Evol.">
        <title>Broad Genomic Sampling Reveals a Smut Pathogenic Ancestry of the Fungal Clade Ustilaginomycotina.</title>
        <authorList>
            <person name="Kijpornyongpan T."/>
            <person name="Mondo S.J."/>
            <person name="Barry K."/>
            <person name="Sandor L."/>
            <person name="Lee J."/>
            <person name="Lipzen A."/>
            <person name="Pangilinan J."/>
            <person name="LaButti K."/>
            <person name="Hainaut M."/>
            <person name="Henrissat B."/>
            <person name="Grigoriev I.V."/>
            <person name="Spatafora J.W."/>
            <person name="Aime M.C."/>
        </authorList>
    </citation>
    <scope>NUCLEOTIDE SEQUENCE [LARGE SCALE GENOMIC DNA]</scope>
    <source>
        <strain evidence="7 8">MCA 4718</strain>
    </source>
</reference>
<name>A0A316U8Q6_9BASI</name>
<feature type="region of interest" description="Disordered" evidence="5">
    <location>
        <begin position="342"/>
        <end position="374"/>
    </location>
</feature>
<dbReference type="STRING" id="1684307.A0A316U8Q6"/>
<evidence type="ECO:0000256" key="4">
    <source>
        <dbReference type="RuleBase" id="RU000647"/>
    </source>
</evidence>
<dbReference type="InterPro" id="IPR016098">
    <property type="entry name" value="CAP/MinC_C"/>
</dbReference>